<dbReference type="Gene3D" id="3.40.720.10">
    <property type="entry name" value="Alkaline Phosphatase, subunit A"/>
    <property type="match status" value="1"/>
</dbReference>
<organism evidence="3 4">
    <name type="scientific">Haloplanus salinus</name>
    <dbReference type="NCBI Taxonomy" id="1126245"/>
    <lineage>
        <taxon>Archaea</taxon>
        <taxon>Methanobacteriati</taxon>
        <taxon>Methanobacteriota</taxon>
        <taxon>Stenosarchaea group</taxon>
        <taxon>Halobacteria</taxon>
        <taxon>Halobacteriales</taxon>
        <taxon>Haloferacaceae</taxon>
        <taxon>Haloplanus</taxon>
    </lineage>
</organism>
<evidence type="ECO:0000313" key="3">
    <source>
        <dbReference type="EMBL" id="RCU46447.1"/>
    </source>
</evidence>
<reference evidence="3 4" key="1">
    <citation type="submission" date="2018-07" db="EMBL/GenBank/DDBJ databases">
        <title>Genome sequences of Haloplanus salinus JCM 18368T.</title>
        <authorList>
            <person name="Kim Y.B."/>
            <person name="Roh S.W."/>
        </authorList>
    </citation>
    <scope>NUCLEOTIDE SEQUENCE [LARGE SCALE GENOMIC DNA]</scope>
    <source>
        <strain evidence="3 4">JCM 18368</strain>
    </source>
</reference>
<name>A0A368N780_9EURY</name>
<sequence>MNERSDIVLVTVDCWRYDALARMDELRSSVVGYDRTDAICQSAATPGVFPSILASLYYPQAYTPSGRLRESVSTLPTVLSRHGYRTGAVVADNPFLDRFSEGFDFFWNGASGGETRFDRLLRLGLQRDTVPVTEVAERAREWFTDTDDPTFLFTHLMDPHEPYLPGLRRGFSEGVVNSYWTLRKFARDRQSLSKNEKQTIQNLYWHCIDYLDAHIHELFSFVPEDAIVVLMRDHGEEFDHGAYRHARLYDECVRVPFLSKNLAQGRIGEAPIRQIDLAPTILAELGIEAPATWLGEPMSGEPRHTHLLNHSPHRGESYAGVRTSDGKLVKTFAEGLENEPTTDFFDLRADPREETNRYEHADDERIRDLESDLDEFLAEEGIREGVQYGTEPNIGEREDNEETVEERLSALGYR</sequence>
<feature type="domain" description="Sulfatase N-terminal" evidence="2">
    <location>
        <begin position="36"/>
        <end position="286"/>
    </location>
</feature>
<dbReference type="PANTHER" id="PTHR43751:SF3">
    <property type="entry name" value="SULFATASE N-TERMINAL DOMAIN-CONTAINING PROTEIN"/>
    <property type="match status" value="1"/>
</dbReference>
<dbReference type="PANTHER" id="PTHR43751">
    <property type="entry name" value="SULFATASE"/>
    <property type="match status" value="1"/>
</dbReference>
<dbReference type="InterPro" id="IPR000917">
    <property type="entry name" value="Sulfatase_N"/>
</dbReference>
<keyword evidence="4" id="KW-1185">Reference proteome</keyword>
<dbReference type="OrthoDB" id="3164at2157"/>
<dbReference type="RefSeq" id="WP_114447999.1">
    <property type="nucleotide sequence ID" value="NZ_QPHM01000001.1"/>
</dbReference>
<proteinExistence type="predicted"/>
<gene>
    <name evidence="3" type="ORF">DU504_03460</name>
</gene>
<comment type="caution">
    <text evidence="3">The sequence shown here is derived from an EMBL/GenBank/DDBJ whole genome shotgun (WGS) entry which is preliminary data.</text>
</comment>
<dbReference type="AlphaFoldDB" id="A0A368N780"/>
<feature type="region of interest" description="Disordered" evidence="1">
    <location>
        <begin position="386"/>
        <end position="414"/>
    </location>
</feature>
<dbReference type="InterPro" id="IPR052701">
    <property type="entry name" value="GAG_Ulvan_Degrading_Sulfatases"/>
</dbReference>
<dbReference type="Proteomes" id="UP000252189">
    <property type="component" value="Unassembled WGS sequence"/>
</dbReference>
<dbReference type="InterPro" id="IPR017850">
    <property type="entry name" value="Alkaline_phosphatase_core_sf"/>
</dbReference>
<dbReference type="SUPFAM" id="SSF53649">
    <property type="entry name" value="Alkaline phosphatase-like"/>
    <property type="match status" value="1"/>
</dbReference>
<evidence type="ECO:0000259" key="2">
    <source>
        <dbReference type="Pfam" id="PF00884"/>
    </source>
</evidence>
<protein>
    <recommendedName>
        <fullName evidence="2">Sulfatase N-terminal domain-containing protein</fullName>
    </recommendedName>
</protein>
<evidence type="ECO:0000256" key="1">
    <source>
        <dbReference type="SAM" id="MobiDB-lite"/>
    </source>
</evidence>
<dbReference type="EMBL" id="QPHM01000001">
    <property type="protein sequence ID" value="RCU46447.1"/>
    <property type="molecule type" value="Genomic_DNA"/>
</dbReference>
<dbReference type="Pfam" id="PF00884">
    <property type="entry name" value="Sulfatase"/>
    <property type="match status" value="1"/>
</dbReference>
<evidence type="ECO:0000313" key="4">
    <source>
        <dbReference type="Proteomes" id="UP000252189"/>
    </source>
</evidence>
<accession>A0A368N780</accession>